<evidence type="ECO:0008006" key="5">
    <source>
        <dbReference type="Google" id="ProtNLM"/>
    </source>
</evidence>
<protein>
    <recommendedName>
        <fullName evidence="5">Small kinetochore-associated protein</fullName>
    </recommendedName>
</protein>
<dbReference type="GO" id="GO:0007051">
    <property type="term" value="P:spindle organization"/>
    <property type="evidence" value="ECO:0007669"/>
    <property type="project" value="InterPro"/>
</dbReference>
<dbReference type="PANTHER" id="PTHR31940:SF2">
    <property type="entry name" value="SMALL KINETOCHORE-ASSOCIATED PROTEIN"/>
    <property type="match status" value="1"/>
</dbReference>
<keyword evidence="4" id="KW-1185">Reference proteome</keyword>
<feature type="compositionally biased region" description="Polar residues" evidence="2">
    <location>
        <begin position="10"/>
        <end position="20"/>
    </location>
</feature>
<dbReference type="GO" id="GO:0000776">
    <property type="term" value="C:kinetochore"/>
    <property type="evidence" value="ECO:0007669"/>
    <property type="project" value="InterPro"/>
</dbReference>
<feature type="coiled-coil region" evidence="1">
    <location>
        <begin position="95"/>
        <end position="230"/>
    </location>
</feature>
<comment type="caution">
    <text evidence="3">The sequence shown here is derived from an EMBL/GenBank/DDBJ whole genome shotgun (WGS) entry which is preliminary data.</text>
</comment>
<name>A0A9D3MDE5_ANGAN</name>
<dbReference type="InterPro" id="IPR033373">
    <property type="entry name" value="SKAP"/>
</dbReference>
<keyword evidence="1" id="KW-0175">Coiled coil</keyword>
<dbReference type="GO" id="GO:0034451">
    <property type="term" value="C:centriolar satellite"/>
    <property type="evidence" value="ECO:0007669"/>
    <property type="project" value="TreeGrafter"/>
</dbReference>
<accession>A0A9D3MDE5</accession>
<dbReference type="GO" id="GO:0072686">
    <property type="term" value="C:mitotic spindle"/>
    <property type="evidence" value="ECO:0007669"/>
    <property type="project" value="TreeGrafter"/>
</dbReference>
<dbReference type="GO" id="GO:0000070">
    <property type="term" value="P:mitotic sister chromatid segregation"/>
    <property type="evidence" value="ECO:0007669"/>
    <property type="project" value="TreeGrafter"/>
</dbReference>
<evidence type="ECO:0000313" key="4">
    <source>
        <dbReference type="Proteomes" id="UP001044222"/>
    </source>
</evidence>
<feature type="region of interest" description="Disordered" evidence="2">
    <location>
        <begin position="1"/>
        <end position="21"/>
    </location>
</feature>
<evidence type="ECO:0000256" key="1">
    <source>
        <dbReference type="SAM" id="Coils"/>
    </source>
</evidence>
<gene>
    <name evidence="3" type="ORF">ANANG_G00120230</name>
</gene>
<proteinExistence type="predicted"/>
<dbReference type="Proteomes" id="UP001044222">
    <property type="component" value="Chromosome 6"/>
</dbReference>
<dbReference type="GO" id="GO:0051988">
    <property type="term" value="P:regulation of attachment of spindle microtubules to kinetochore"/>
    <property type="evidence" value="ECO:0007669"/>
    <property type="project" value="InterPro"/>
</dbReference>
<dbReference type="EMBL" id="JAFIRN010000006">
    <property type="protein sequence ID" value="KAG5846935.1"/>
    <property type="molecule type" value="Genomic_DNA"/>
</dbReference>
<reference evidence="3" key="1">
    <citation type="submission" date="2021-01" db="EMBL/GenBank/DDBJ databases">
        <title>A chromosome-scale assembly of European eel, Anguilla anguilla.</title>
        <authorList>
            <person name="Henkel C."/>
            <person name="Jong-Raadsen S.A."/>
            <person name="Dufour S."/>
            <person name="Weltzien F.-A."/>
            <person name="Palstra A.P."/>
            <person name="Pelster B."/>
            <person name="Spaink H.P."/>
            <person name="Van Den Thillart G.E."/>
            <person name="Jansen H."/>
            <person name="Zahm M."/>
            <person name="Klopp C."/>
            <person name="Cedric C."/>
            <person name="Louis A."/>
            <person name="Berthelot C."/>
            <person name="Parey E."/>
            <person name="Roest Crollius H."/>
            <person name="Montfort J."/>
            <person name="Robinson-Rechavi M."/>
            <person name="Bucao C."/>
            <person name="Bouchez O."/>
            <person name="Gislard M."/>
            <person name="Lluch J."/>
            <person name="Milhes M."/>
            <person name="Lampietro C."/>
            <person name="Lopez Roques C."/>
            <person name="Donnadieu C."/>
            <person name="Braasch I."/>
            <person name="Desvignes T."/>
            <person name="Postlethwait J."/>
            <person name="Bobe J."/>
            <person name="Guiguen Y."/>
            <person name="Dirks R."/>
        </authorList>
    </citation>
    <scope>NUCLEOTIDE SEQUENCE</scope>
    <source>
        <strain evidence="3">Tag_6206</strain>
        <tissue evidence="3">Liver</tissue>
    </source>
</reference>
<dbReference type="AlphaFoldDB" id="A0A9D3MDE5"/>
<dbReference type="GO" id="GO:0035371">
    <property type="term" value="C:microtubule plus-end"/>
    <property type="evidence" value="ECO:0007669"/>
    <property type="project" value="TreeGrafter"/>
</dbReference>
<evidence type="ECO:0000313" key="3">
    <source>
        <dbReference type="EMBL" id="KAG5846935.1"/>
    </source>
</evidence>
<sequence>MSSKIPVYQENRQPEITNPKATGRIAENMKRTKCEFKETTIPSNFNFALKTDSAGILKPHNNVPRKKFTATTYKGPSSRLETELRDQKRLLEAFNGDLQKNLLQSKEKVDLLEQQYRDLQGEKNEIQKQLESCLHLLVAGNIDLDLGEELAETAQQKEEQRKEVQSVSQELMGELQTFGQKVSEHRAQVQQVQERMRDLREKREQHLEEREAFSLEVEEMEKALEQAEQLLVEM</sequence>
<evidence type="ECO:0000256" key="2">
    <source>
        <dbReference type="SAM" id="MobiDB-lite"/>
    </source>
</evidence>
<dbReference type="PANTHER" id="PTHR31940">
    <property type="entry name" value="SMALL KINETOCHORE-ASSOCIATED PROTEIN"/>
    <property type="match status" value="1"/>
</dbReference>
<organism evidence="3 4">
    <name type="scientific">Anguilla anguilla</name>
    <name type="common">European freshwater eel</name>
    <name type="synonym">Muraena anguilla</name>
    <dbReference type="NCBI Taxonomy" id="7936"/>
    <lineage>
        <taxon>Eukaryota</taxon>
        <taxon>Metazoa</taxon>
        <taxon>Chordata</taxon>
        <taxon>Craniata</taxon>
        <taxon>Vertebrata</taxon>
        <taxon>Euteleostomi</taxon>
        <taxon>Actinopterygii</taxon>
        <taxon>Neopterygii</taxon>
        <taxon>Teleostei</taxon>
        <taxon>Anguilliformes</taxon>
        <taxon>Anguillidae</taxon>
        <taxon>Anguilla</taxon>
    </lineage>
</organism>